<keyword evidence="1" id="KW-1133">Transmembrane helix</keyword>
<keyword evidence="3" id="KW-1185">Reference proteome</keyword>
<dbReference type="EMBL" id="BMIU01000035">
    <property type="protein sequence ID" value="GGF50525.1"/>
    <property type="molecule type" value="Genomic_DNA"/>
</dbReference>
<accession>A0ABQ1VB17</accession>
<name>A0ABQ1VB17_9BACT</name>
<feature type="transmembrane region" description="Helical" evidence="1">
    <location>
        <begin position="32"/>
        <end position="53"/>
    </location>
</feature>
<protein>
    <submittedName>
        <fullName evidence="2">Uncharacterized protein</fullName>
    </submittedName>
</protein>
<feature type="transmembrane region" description="Helical" evidence="1">
    <location>
        <begin position="198"/>
        <end position="222"/>
    </location>
</feature>
<keyword evidence="1" id="KW-0812">Transmembrane</keyword>
<evidence type="ECO:0000313" key="3">
    <source>
        <dbReference type="Proteomes" id="UP000647339"/>
    </source>
</evidence>
<evidence type="ECO:0000256" key="1">
    <source>
        <dbReference type="SAM" id="Phobius"/>
    </source>
</evidence>
<gene>
    <name evidence="2" type="ORF">GCM10011339_43850</name>
</gene>
<comment type="caution">
    <text evidence="2">The sequence shown here is derived from an EMBL/GenBank/DDBJ whole genome shotgun (WGS) entry which is preliminary data.</text>
</comment>
<feature type="transmembrane region" description="Helical" evidence="1">
    <location>
        <begin position="169"/>
        <end position="191"/>
    </location>
</feature>
<sequence length="269" mass="30314">MVISTLGVLAIGPIMALIGKGSMLYQAAIQFYLHFQFNGWFLTVAIGLLMIFIGQRKFKDTGNKFRLFLGLYVASILLTYFHILFWAYGHSVFYLLNSAGVLFQAIAVGMWIGMFWKSIKVTIDGLEKIAKYLFYFGLFSLSLKVLLQIALVTPFAVEMSTTVRPLIVGYIHLFMIGAVSAWGLLMLYHWLKVDYPVWALACWLLGFLGTEALLFVQGGMYAFRLGAMPAYHEILWAASCLLVLGVAGQLVYLLFNKRVLLNKQLLPFT</sequence>
<feature type="transmembrane region" description="Helical" evidence="1">
    <location>
        <begin position="132"/>
        <end position="157"/>
    </location>
</feature>
<organism evidence="2 3">
    <name type="scientific">Echinicola rosea</name>
    <dbReference type="NCBI Taxonomy" id="1807691"/>
    <lineage>
        <taxon>Bacteria</taxon>
        <taxon>Pseudomonadati</taxon>
        <taxon>Bacteroidota</taxon>
        <taxon>Cytophagia</taxon>
        <taxon>Cytophagales</taxon>
        <taxon>Cyclobacteriaceae</taxon>
        <taxon>Echinicola</taxon>
    </lineage>
</organism>
<reference evidence="3" key="1">
    <citation type="journal article" date="2019" name="Int. J. Syst. Evol. Microbiol.">
        <title>The Global Catalogue of Microorganisms (GCM) 10K type strain sequencing project: providing services to taxonomists for standard genome sequencing and annotation.</title>
        <authorList>
            <consortium name="The Broad Institute Genomics Platform"/>
            <consortium name="The Broad Institute Genome Sequencing Center for Infectious Disease"/>
            <person name="Wu L."/>
            <person name="Ma J."/>
        </authorList>
    </citation>
    <scope>NUCLEOTIDE SEQUENCE [LARGE SCALE GENOMIC DNA]</scope>
    <source>
        <strain evidence="3">CGMCC 1.15407</strain>
    </source>
</reference>
<evidence type="ECO:0000313" key="2">
    <source>
        <dbReference type="EMBL" id="GGF50525.1"/>
    </source>
</evidence>
<proteinExistence type="predicted"/>
<feature type="transmembrane region" description="Helical" evidence="1">
    <location>
        <begin position="65"/>
        <end position="86"/>
    </location>
</feature>
<feature type="transmembrane region" description="Helical" evidence="1">
    <location>
        <begin position="92"/>
        <end position="112"/>
    </location>
</feature>
<feature type="transmembrane region" description="Helical" evidence="1">
    <location>
        <begin position="234"/>
        <end position="255"/>
    </location>
</feature>
<keyword evidence="1" id="KW-0472">Membrane</keyword>
<dbReference type="Proteomes" id="UP000647339">
    <property type="component" value="Unassembled WGS sequence"/>
</dbReference>